<dbReference type="AlphaFoldDB" id="A0A3N5Z8G6"/>
<feature type="chain" id="PRO_5018188562" description="Sel1 repeat family protein" evidence="1">
    <location>
        <begin position="22"/>
        <end position="442"/>
    </location>
</feature>
<dbReference type="InterPro" id="IPR011990">
    <property type="entry name" value="TPR-like_helical_dom_sf"/>
</dbReference>
<evidence type="ECO:0008006" key="4">
    <source>
        <dbReference type="Google" id="ProtNLM"/>
    </source>
</evidence>
<dbReference type="Proteomes" id="UP000275281">
    <property type="component" value="Unassembled WGS sequence"/>
</dbReference>
<reference evidence="2 3" key="1">
    <citation type="submission" date="2018-11" db="EMBL/GenBank/DDBJ databases">
        <authorList>
            <person name="Ye M.-Q."/>
            <person name="Du Z.-J."/>
        </authorList>
    </citation>
    <scope>NUCLEOTIDE SEQUENCE [LARGE SCALE GENOMIC DNA]</scope>
    <source>
        <strain evidence="2 3">U0105</strain>
    </source>
</reference>
<proteinExistence type="predicted"/>
<organism evidence="2 3">
    <name type="scientific">Alteromonas sediminis</name>
    <dbReference type="NCBI Taxonomy" id="2259342"/>
    <lineage>
        <taxon>Bacteria</taxon>
        <taxon>Pseudomonadati</taxon>
        <taxon>Pseudomonadota</taxon>
        <taxon>Gammaproteobacteria</taxon>
        <taxon>Alteromonadales</taxon>
        <taxon>Alteromonadaceae</taxon>
        <taxon>Alteromonas/Salinimonas group</taxon>
        <taxon>Alteromonas</taxon>
    </lineage>
</organism>
<keyword evidence="1" id="KW-0732">Signal</keyword>
<evidence type="ECO:0000313" key="3">
    <source>
        <dbReference type="Proteomes" id="UP000275281"/>
    </source>
</evidence>
<evidence type="ECO:0000256" key="1">
    <source>
        <dbReference type="SAM" id="SignalP"/>
    </source>
</evidence>
<gene>
    <name evidence="2" type="ORF">DRW07_06280</name>
</gene>
<sequence>MKTHKLFILLVIITAAGCANLADVDRAKKAIDQPIINEDYEQGVDALIFLAEKGYVEAQGELASLYAKDPSPDAKAQAARWFTEVNQHTDRYMSRYVRWLANYAQQDDALYDEAVLLLQQQMRSDGDVGPELVRLLAAKQTLSNDTLRSIVNMISGPDAEEDGIKVLAYADDLGPFLAEFDALCQANLQMKYECLLARLRYAKLHDSESLARIVSQANAAYMQGDIDDDHLTRLLSQLVTTEGGAVPSYPQFARLLVDGALTGNDALFLRFAKLDEAYATGKADILARLEQLHEAGNAEASVILANIHIEGKHLVARPAVGERYLQSVLAHEDAKFFLGRLYLSGRLGYVKLQQGVDLLVDSGRQGNPQAYRELMRVFSGMRGVQVNGVYAHTFAGVFKLFGYTLAERDQARLDALTLTSQERTQVDNNIKNEMASVDTTES</sequence>
<dbReference type="RefSeq" id="WP_124027048.1">
    <property type="nucleotide sequence ID" value="NZ_JBHRSN010000015.1"/>
</dbReference>
<comment type="caution">
    <text evidence="2">The sequence shown here is derived from an EMBL/GenBank/DDBJ whole genome shotgun (WGS) entry which is preliminary data.</text>
</comment>
<keyword evidence="3" id="KW-1185">Reference proteome</keyword>
<accession>A0A3N5Z8G6</accession>
<protein>
    <recommendedName>
        <fullName evidence="4">Sel1 repeat family protein</fullName>
    </recommendedName>
</protein>
<name>A0A3N5Z8G6_9ALTE</name>
<evidence type="ECO:0000313" key="2">
    <source>
        <dbReference type="EMBL" id="RPJ67144.1"/>
    </source>
</evidence>
<dbReference type="OrthoDB" id="6383809at2"/>
<dbReference type="PROSITE" id="PS51257">
    <property type="entry name" value="PROKAR_LIPOPROTEIN"/>
    <property type="match status" value="1"/>
</dbReference>
<feature type="signal peptide" evidence="1">
    <location>
        <begin position="1"/>
        <end position="21"/>
    </location>
</feature>
<dbReference type="EMBL" id="RPOK01000002">
    <property type="protein sequence ID" value="RPJ67144.1"/>
    <property type="molecule type" value="Genomic_DNA"/>
</dbReference>
<dbReference type="Gene3D" id="1.25.40.10">
    <property type="entry name" value="Tetratricopeptide repeat domain"/>
    <property type="match status" value="1"/>
</dbReference>